<evidence type="ECO:0000259" key="3">
    <source>
        <dbReference type="Pfam" id="PF03407"/>
    </source>
</evidence>
<dbReference type="Pfam" id="PF01535">
    <property type="entry name" value="PPR"/>
    <property type="match status" value="7"/>
</dbReference>
<dbReference type="InterPro" id="IPR046848">
    <property type="entry name" value="E_motif"/>
</dbReference>
<evidence type="ECO:0000256" key="2">
    <source>
        <dbReference type="PROSITE-ProRule" id="PRU00708"/>
    </source>
</evidence>
<dbReference type="Pfam" id="PF03407">
    <property type="entry name" value="Nucleotid_trans"/>
    <property type="match status" value="1"/>
</dbReference>
<feature type="repeat" description="PPR" evidence="2">
    <location>
        <begin position="936"/>
        <end position="966"/>
    </location>
</feature>
<comment type="caution">
    <text evidence="4">The sequence shown here is derived from an EMBL/GenBank/DDBJ whole genome shotgun (WGS) entry which is preliminary data.</text>
</comment>
<dbReference type="Pfam" id="PF13041">
    <property type="entry name" value="PPR_2"/>
    <property type="match status" value="1"/>
</dbReference>
<dbReference type="InterPro" id="IPR011990">
    <property type="entry name" value="TPR-like_helical_dom_sf"/>
</dbReference>
<dbReference type="PANTHER" id="PTHR47926">
    <property type="entry name" value="PENTATRICOPEPTIDE REPEAT-CONTAINING PROTEIN"/>
    <property type="match status" value="1"/>
</dbReference>
<feature type="repeat" description="PPR" evidence="2">
    <location>
        <begin position="630"/>
        <end position="664"/>
    </location>
</feature>
<dbReference type="InterPro" id="IPR002885">
    <property type="entry name" value="PPR_rpt"/>
</dbReference>
<sequence length="1421" mass="158244">MKFGSFRFGNGDFQAIVLDDLRHCDYRNLSIIFYVFSAVFSSPNSVSSPLYSTSAASGGDIIDMGVDNLLVGAMDTKLLEALYWKGVPVFDMVSVRCVIHEFRLLIFVLLMGNPLPYLARFPEADVLTSTDQVSPTVVDDRLDDWRQAGAAYNIGIFHWRPTASSMKLAKEWKEMLLADEKIWDQNGFNDIVRRQLGPSVDEDSGLVYAYDGNLKLGLLPASIFCSGHTYFVQAIYQQLRLEPYAVHTTFQYAGTEGKRHRLREAMIFYDPPEYYDAPGGFLTFKSNIPKNLMLEGEHNIESHFALVNYQIKQIRTALAVASLLGRTLVMPPLWCRLDRLWFGHPGVLVGTLTRQPFLCPLDHVFEVNVMLKEFPEEELGPWINFREYSFFDNPSVPQQVKDSWLDVHLCQEGSPGCEVSNSTSQAGILKFPKGSTEETFKTIFSSFKDVKVIQFSSMQEAFVGFTDKAMLSPKIQTKFTKSIHRPSLATILLNSKISQLLHFSTHSSFIPIQELSNHAILQTKTSHIISRTCATLSHPTGHFSYAYQVLDKMPQRKQQSDYTLTWDAFMIIQSSIAEPNVTNAAMLHALAVKQGALTDLRTATSLLTVYSRSKEFESSLALFTEVLDRDVVFWNAMMSACIENKCFQAVIDFFNKMVGEGNGFDPTSLVIALSAFTNLKNLGNGKAVHGLSIKTGMLSDTVLSNAVIDMYAKCGDLCSSECVFAGIECKDLVTWNSIISGCFYNNHPEKSLWYFVHMASCGCQADDTSISCAVAACTYLHEFGIGLAIHGLGLKSGYAENNYISVANALISFYFQLRDIHAGESVFKGMVVKNVVSWNAMIKGFFTNGEDVKAFCLLRDMQFVASIQPDITTLVTIIPFCAELILLREGKAAHGFIVRREMASELSVINSLINMYSKCNNIKKAEFLFSTMPKKDLVAWNTMIFGYAQNGQSWEAQTLFKKMLGRYSSCTLPTLLAIIPSFDSPESLQFGRSIHGWSMKLGFSSQIFALNSLMYMYINCGVLSDAFALFGGISSRVDVSSWNTIVVGCTQKGHFWEALEYFDLMRKTSQVHCNPITLVSVISACGNLGLAFQGKLIHNLALKTGASTNLQVQNSLVTMYGRLGDSESARLAFNHSDDHNLCSWNCLISAVSQNEDAKIALQLFRSLEFEPNEITISTVLSACTHLGAMTYGKQIHAHVFRFGFYKNPFISAALSDMYSNCGRLDIAERVFLSSPEKSVAAWNSLISAYGFHNFGSKAIQTFQEMILSGIRPTNGSFTSLLSACSHAGLIDEGRMYYDNMLSKFKVRPTIEHHVCMVDMIGRSGRINEAYGFITNLPTKTKPGIWGALLSACSYHGDLEMGRKVAEILFSLEPGNVSYYIALCNMYVGAGKWEEAVELRTVIQDKQLKKAAGYSSIDVGLR</sequence>
<feature type="repeat" description="PPR" evidence="2">
    <location>
        <begin position="1238"/>
        <end position="1272"/>
    </location>
</feature>
<keyword evidence="1" id="KW-0677">Repeat</keyword>
<dbReference type="NCBIfam" id="TIGR00756">
    <property type="entry name" value="PPR"/>
    <property type="match status" value="4"/>
</dbReference>
<organism evidence="4 5">
    <name type="scientific">Rehmannia glutinosa</name>
    <name type="common">Chinese foxglove</name>
    <dbReference type="NCBI Taxonomy" id="99300"/>
    <lineage>
        <taxon>Eukaryota</taxon>
        <taxon>Viridiplantae</taxon>
        <taxon>Streptophyta</taxon>
        <taxon>Embryophyta</taxon>
        <taxon>Tracheophyta</taxon>
        <taxon>Spermatophyta</taxon>
        <taxon>Magnoliopsida</taxon>
        <taxon>eudicotyledons</taxon>
        <taxon>Gunneridae</taxon>
        <taxon>Pentapetalae</taxon>
        <taxon>asterids</taxon>
        <taxon>lamiids</taxon>
        <taxon>Lamiales</taxon>
        <taxon>Orobanchaceae</taxon>
        <taxon>Rehmannieae</taxon>
        <taxon>Rehmannia</taxon>
    </lineage>
</organism>
<gene>
    <name evidence="4" type="ORF">DH2020_005875</name>
</gene>
<accession>A0ABR0XHD9</accession>
<evidence type="ECO:0000313" key="5">
    <source>
        <dbReference type="Proteomes" id="UP001318860"/>
    </source>
</evidence>
<protein>
    <recommendedName>
        <fullName evidence="3">Nucleotide-diphospho-sugar transferase domain-containing protein</fullName>
    </recommendedName>
</protein>
<dbReference type="InterPro" id="IPR046960">
    <property type="entry name" value="PPR_At4g14850-like_plant"/>
</dbReference>
<dbReference type="Gene3D" id="1.25.40.10">
    <property type="entry name" value="Tetratricopeptide repeat domain"/>
    <property type="match status" value="7"/>
</dbReference>
<feature type="repeat" description="PPR" evidence="2">
    <location>
        <begin position="1038"/>
        <end position="1068"/>
    </location>
</feature>
<dbReference type="Proteomes" id="UP001318860">
    <property type="component" value="Unassembled WGS sequence"/>
</dbReference>
<dbReference type="PROSITE" id="PS51375">
    <property type="entry name" value="PPR"/>
    <property type="match status" value="5"/>
</dbReference>
<feature type="repeat" description="PPR" evidence="2">
    <location>
        <begin position="731"/>
        <end position="765"/>
    </location>
</feature>
<name>A0ABR0XHD9_REHGL</name>
<keyword evidence="5" id="KW-1185">Reference proteome</keyword>
<dbReference type="Pfam" id="PF20431">
    <property type="entry name" value="E_motif"/>
    <property type="match status" value="1"/>
</dbReference>
<evidence type="ECO:0000256" key="1">
    <source>
        <dbReference type="ARBA" id="ARBA00022737"/>
    </source>
</evidence>
<proteinExistence type="predicted"/>
<feature type="domain" description="Nucleotide-diphospho-sugar transferase" evidence="3">
    <location>
        <begin position="111"/>
        <end position="262"/>
    </location>
</feature>
<dbReference type="EMBL" id="JABTTQ020000004">
    <property type="protein sequence ID" value="KAK6158561.1"/>
    <property type="molecule type" value="Genomic_DNA"/>
</dbReference>
<evidence type="ECO:0000313" key="4">
    <source>
        <dbReference type="EMBL" id="KAK6158561.1"/>
    </source>
</evidence>
<reference evidence="4 5" key="1">
    <citation type="journal article" date="2021" name="Comput. Struct. Biotechnol. J.">
        <title>De novo genome assembly of the potent medicinal plant Rehmannia glutinosa using nanopore technology.</title>
        <authorList>
            <person name="Ma L."/>
            <person name="Dong C."/>
            <person name="Song C."/>
            <person name="Wang X."/>
            <person name="Zheng X."/>
            <person name="Niu Y."/>
            <person name="Chen S."/>
            <person name="Feng W."/>
        </authorList>
    </citation>
    <scope>NUCLEOTIDE SEQUENCE [LARGE SCALE GENOMIC DNA]</scope>
    <source>
        <strain evidence="4">DH-2019</strain>
    </source>
</reference>
<dbReference type="InterPro" id="IPR005069">
    <property type="entry name" value="Nucl-diP-sugar_transferase"/>
</dbReference>
<dbReference type="PANTHER" id="PTHR47926:SF481">
    <property type="entry name" value="TETRATRICOPEPTIDE-LIKE HELICAL DOMAIN SUPERFAMILY"/>
    <property type="match status" value="1"/>
</dbReference>